<dbReference type="RefSeq" id="WP_211040163.1">
    <property type="nucleotide sequence ID" value="NZ_JAELVF020000001.1"/>
</dbReference>
<name>A0A949JDA7_9ACTN</name>
<protein>
    <submittedName>
        <fullName evidence="1">Endonuclease</fullName>
    </submittedName>
</protein>
<dbReference type="GO" id="GO:0006281">
    <property type="term" value="P:DNA repair"/>
    <property type="evidence" value="ECO:0007669"/>
    <property type="project" value="InterPro"/>
</dbReference>
<gene>
    <name evidence="1" type="ORF">JGS22_001925</name>
</gene>
<evidence type="ECO:0000313" key="1">
    <source>
        <dbReference type="EMBL" id="MBU7596430.1"/>
    </source>
</evidence>
<dbReference type="Gene3D" id="1.10.340.30">
    <property type="entry name" value="Hypothetical protein, domain 2"/>
    <property type="match status" value="1"/>
</dbReference>
<dbReference type="SUPFAM" id="SSF48150">
    <property type="entry name" value="DNA-glycosylase"/>
    <property type="match status" value="1"/>
</dbReference>
<keyword evidence="2" id="KW-1185">Reference proteome</keyword>
<evidence type="ECO:0000313" key="2">
    <source>
        <dbReference type="Proteomes" id="UP000694501"/>
    </source>
</evidence>
<dbReference type="EMBL" id="JAELVF020000001">
    <property type="protein sequence ID" value="MBU7596430.1"/>
    <property type="molecule type" value="Genomic_DNA"/>
</dbReference>
<organism evidence="1 2">
    <name type="scientific">Streptomyces tardus</name>
    <dbReference type="NCBI Taxonomy" id="2780544"/>
    <lineage>
        <taxon>Bacteria</taxon>
        <taxon>Bacillati</taxon>
        <taxon>Actinomycetota</taxon>
        <taxon>Actinomycetes</taxon>
        <taxon>Kitasatosporales</taxon>
        <taxon>Streptomycetaceae</taxon>
        <taxon>Streptomyces</taxon>
    </lineage>
</organism>
<dbReference type="AlphaFoldDB" id="A0A949JDA7"/>
<keyword evidence="1" id="KW-0255">Endonuclease</keyword>
<keyword evidence="1" id="KW-0378">Hydrolase</keyword>
<keyword evidence="1" id="KW-0540">Nuclease</keyword>
<dbReference type="Proteomes" id="UP000694501">
    <property type="component" value="Unassembled WGS sequence"/>
</dbReference>
<sequence length="228" mass="24545">MSSATTTREETARALLRTHGQTYAAEAGIRLRDTPKPLYQLLVLTCLLSAPIRAGVAVDAARALYDAGMSTPHRMREATWQQRVDALGRGHYRRYDESTATTLGNGAEFVGERCGGDLRRLREEADGDPGRMRRLLREAPGLGPTGADIFLREVQGVWPEFRPHLDTKATQGAERLGLPTEPARLAKLVGGEELARFAAALVRAALDRSVAGSVEDARTASGSGHGGS</sequence>
<dbReference type="GO" id="GO:0004519">
    <property type="term" value="F:endonuclease activity"/>
    <property type="evidence" value="ECO:0007669"/>
    <property type="project" value="UniProtKB-KW"/>
</dbReference>
<accession>A0A949JDA7</accession>
<reference evidence="1" key="1">
    <citation type="submission" date="2021-06" db="EMBL/GenBank/DDBJ databases">
        <title>Sequencing of actinobacteria type strains.</title>
        <authorList>
            <person name="Nguyen G.-S."/>
            <person name="Wentzel A."/>
        </authorList>
    </citation>
    <scope>NUCLEOTIDE SEQUENCE</scope>
    <source>
        <strain evidence="1">P38-E01</strain>
    </source>
</reference>
<dbReference type="InterPro" id="IPR011257">
    <property type="entry name" value="DNA_glycosylase"/>
</dbReference>
<proteinExistence type="predicted"/>
<comment type="caution">
    <text evidence="1">The sequence shown here is derived from an EMBL/GenBank/DDBJ whole genome shotgun (WGS) entry which is preliminary data.</text>
</comment>